<dbReference type="InParanoid" id="A0A067QMW1"/>
<accession>A0A067QMW1</accession>
<proteinExistence type="predicted"/>
<evidence type="ECO:0000313" key="2">
    <source>
        <dbReference type="Proteomes" id="UP000027265"/>
    </source>
</evidence>
<dbReference type="OrthoDB" id="3249214at2759"/>
<name>A0A067QMW1_9AGAM</name>
<dbReference type="EMBL" id="KL197709">
    <property type="protein sequence ID" value="KDQ63936.1"/>
    <property type="molecule type" value="Genomic_DNA"/>
</dbReference>
<dbReference type="InterPro" id="IPR032675">
    <property type="entry name" value="LRR_dom_sf"/>
</dbReference>
<protein>
    <recommendedName>
        <fullName evidence="3">F-box domain-containing protein</fullName>
    </recommendedName>
</protein>
<keyword evidence="2" id="KW-1185">Reference proteome</keyword>
<gene>
    <name evidence="1" type="ORF">JAAARDRAFT_27606</name>
</gene>
<sequence length="363" mass="40364">MACASLLSLPDELTGEIIDAIPSPSDILSLALTCRSLEQLLIPSVLNYRHITLGVTKSLPLWLDLARSPGLARNVRHLEVDYATFFGEPEEPESETYAAFCRALRGMSGLLKFGCNYTDGTVTSMGLGGVLEAIRISCPHLNNLGLAVKLEDAVEDDWDAELPKFRNIETFYYYLELFPTVDYPSFGNVLRFLFNNPSLVSIQLHFHDGPQPLEDSIVSLHFPNLEMFTLTHVTFTSPAFCSFLRLNNSLVSLHLYSCSCLSPGTPMLDSLRVGDLPNLRNCWVDSDNSWMYVCEAKPPLLRSLGRVRAHHFSHQGKRAFEAIRAVSGSLELLRGSLGLQRRGYKEAVIAAFPSLEVVCSAQY</sequence>
<dbReference type="Gene3D" id="3.80.10.10">
    <property type="entry name" value="Ribonuclease Inhibitor"/>
    <property type="match status" value="1"/>
</dbReference>
<dbReference type="SUPFAM" id="SSF52047">
    <property type="entry name" value="RNI-like"/>
    <property type="match status" value="1"/>
</dbReference>
<evidence type="ECO:0008006" key="3">
    <source>
        <dbReference type="Google" id="ProtNLM"/>
    </source>
</evidence>
<evidence type="ECO:0000313" key="1">
    <source>
        <dbReference type="EMBL" id="KDQ63936.1"/>
    </source>
</evidence>
<dbReference type="Proteomes" id="UP000027265">
    <property type="component" value="Unassembled WGS sequence"/>
</dbReference>
<dbReference type="HOGENOM" id="CLU_046444_1_0_1"/>
<reference evidence="2" key="1">
    <citation type="journal article" date="2014" name="Proc. Natl. Acad. Sci. U.S.A.">
        <title>Extensive sampling of basidiomycete genomes demonstrates inadequacy of the white-rot/brown-rot paradigm for wood decay fungi.</title>
        <authorList>
            <person name="Riley R."/>
            <person name="Salamov A.A."/>
            <person name="Brown D.W."/>
            <person name="Nagy L.G."/>
            <person name="Floudas D."/>
            <person name="Held B.W."/>
            <person name="Levasseur A."/>
            <person name="Lombard V."/>
            <person name="Morin E."/>
            <person name="Otillar R."/>
            <person name="Lindquist E.A."/>
            <person name="Sun H."/>
            <person name="LaButti K.M."/>
            <person name="Schmutz J."/>
            <person name="Jabbour D."/>
            <person name="Luo H."/>
            <person name="Baker S.E."/>
            <person name="Pisabarro A.G."/>
            <person name="Walton J.D."/>
            <person name="Blanchette R.A."/>
            <person name="Henrissat B."/>
            <person name="Martin F."/>
            <person name="Cullen D."/>
            <person name="Hibbett D.S."/>
            <person name="Grigoriev I.V."/>
        </authorList>
    </citation>
    <scope>NUCLEOTIDE SEQUENCE [LARGE SCALE GENOMIC DNA]</scope>
    <source>
        <strain evidence="2">MUCL 33604</strain>
    </source>
</reference>
<organism evidence="1 2">
    <name type="scientific">Jaapia argillacea MUCL 33604</name>
    <dbReference type="NCBI Taxonomy" id="933084"/>
    <lineage>
        <taxon>Eukaryota</taxon>
        <taxon>Fungi</taxon>
        <taxon>Dikarya</taxon>
        <taxon>Basidiomycota</taxon>
        <taxon>Agaricomycotina</taxon>
        <taxon>Agaricomycetes</taxon>
        <taxon>Agaricomycetidae</taxon>
        <taxon>Jaapiales</taxon>
        <taxon>Jaapiaceae</taxon>
        <taxon>Jaapia</taxon>
    </lineage>
</organism>
<dbReference type="AlphaFoldDB" id="A0A067QMW1"/>